<evidence type="ECO:0000313" key="4">
    <source>
        <dbReference type="EMBL" id="CDZ97242.1"/>
    </source>
</evidence>
<name>A0A0F7SJX6_PHARH</name>
<evidence type="ECO:0000256" key="3">
    <source>
        <dbReference type="SAM" id="SignalP"/>
    </source>
</evidence>
<reference evidence="4" key="1">
    <citation type="submission" date="2014-08" db="EMBL/GenBank/DDBJ databases">
        <authorList>
            <person name="Sharma Rahul"/>
            <person name="Thines Marco"/>
        </authorList>
    </citation>
    <scope>NUCLEOTIDE SEQUENCE</scope>
</reference>
<keyword evidence="3" id="KW-0732">Signal</keyword>
<feature type="signal peptide" evidence="3">
    <location>
        <begin position="1"/>
        <end position="20"/>
    </location>
</feature>
<organism evidence="4">
    <name type="scientific">Phaffia rhodozyma</name>
    <name type="common">Yeast</name>
    <name type="synonym">Xanthophyllomyces dendrorhous</name>
    <dbReference type="NCBI Taxonomy" id="264483"/>
    <lineage>
        <taxon>Eukaryota</taxon>
        <taxon>Fungi</taxon>
        <taxon>Dikarya</taxon>
        <taxon>Basidiomycota</taxon>
        <taxon>Agaricomycotina</taxon>
        <taxon>Tremellomycetes</taxon>
        <taxon>Cystofilobasidiales</taxon>
        <taxon>Mrakiaceae</taxon>
        <taxon>Phaffia</taxon>
    </lineage>
</organism>
<feature type="chain" id="PRO_5002521990" evidence="3">
    <location>
        <begin position="21"/>
        <end position="583"/>
    </location>
</feature>
<feature type="compositionally biased region" description="Polar residues" evidence="1">
    <location>
        <begin position="546"/>
        <end position="558"/>
    </location>
</feature>
<proteinExistence type="predicted"/>
<sequence>MLPLFPSLLTLLLYPALAFASPQFNSSSEETFSETLTIRPLSDGKVNARFEFVTLINQTSSNGHSTLAPAFILSLLKKHEAQAFELVLTAGVWDHSRWGYPLSEAGGTGAELWAWMGVSAKSDSRHEALTQSLSGLFCASLGQSLTNGFTTRPHIPHLTSESGSIPYHTTSPPSGLCTENLTPFVKLLPSKGHSGISGLLKSHRVLAGNWHSMSVKASLMGGLSDVARFGPSIEHIEIRMGFEIVWDLIGRNRGNELRDLSFQKIFHASLPSSFPPVSSSELILHLPSGVDDKDYTILPHGFQRVAEHGVDSVRWDLKSADGTFDIEFRYNDASEFVFPSTYKPPPLSIERSVLGATQIEGAFRITIANNLDEQKEVFLLEEWPWWVGGWLGERTITLDGVPKQDILRSISYTPSIPHDQPTTLVSHLILPPQTTIEINSPFIKQFLQYNEHLPDASRGFELCAAILFPSKPPRLPSLLPSWESPPSPTRIYTGNVLIDLATPDFSMPYNVIIMSCTLLALLFGSVFNILTRKLVAIDSEHPLLNPSTLDLSDPTTKLENSKEKGAPFSHSTNKLKEDVQSTL</sequence>
<keyword evidence="2" id="KW-1133">Transmembrane helix</keyword>
<feature type="region of interest" description="Disordered" evidence="1">
    <location>
        <begin position="546"/>
        <end position="583"/>
    </location>
</feature>
<keyword evidence="2" id="KW-0472">Membrane</keyword>
<dbReference type="InterPro" id="IPR007245">
    <property type="entry name" value="PIG-T"/>
</dbReference>
<dbReference type="Pfam" id="PF04113">
    <property type="entry name" value="Gpi16"/>
    <property type="match status" value="2"/>
</dbReference>
<dbReference type="PANTHER" id="PTHR12959:SF11">
    <property type="entry name" value="GPI TRANSAMIDASE COMPONENT PIG-T"/>
    <property type="match status" value="1"/>
</dbReference>
<dbReference type="GO" id="GO:0016255">
    <property type="term" value="P:attachment of GPI anchor to protein"/>
    <property type="evidence" value="ECO:0007669"/>
    <property type="project" value="InterPro"/>
</dbReference>
<keyword evidence="2" id="KW-0812">Transmembrane</keyword>
<protein>
    <submittedName>
        <fullName evidence="4">GPI transamidase complex, GPI16/PIG-T component, involved in glycosylphosphatidylinositol anchor biosynthesis</fullName>
    </submittedName>
</protein>
<accession>A0A0F7SJX6</accession>
<dbReference type="AlphaFoldDB" id="A0A0F7SJX6"/>
<dbReference type="GO" id="GO:0042765">
    <property type="term" value="C:GPI-anchor transamidase complex"/>
    <property type="evidence" value="ECO:0007669"/>
    <property type="project" value="InterPro"/>
</dbReference>
<evidence type="ECO:0000256" key="1">
    <source>
        <dbReference type="SAM" id="MobiDB-lite"/>
    </source>
</evidence>
<evidence type="ECO:0000256" key="2">
    <source>
        <dbReference type="SAM" id="Phobius"/>
    </source>
</evidence>
<dbReference type="EMBL" id="LN483167">
    <property type="protein sequence ID" value="CDZ97242.1"/>
    <property type="molecule type" value="Genomic_DNA"/>
</dbReference>
<dbReference type="PANTHER" id="PTHR12959">
    <property type="entry name" value="GPI TRANSAMIDASE COMPONENT PIG-T-RELATED"/>
    <property type="match status" value="1"/>
</dbReference>
<feature type="compositionally biased region" description="Basic and acidic residues" evidence="1">
    <location>
        <begin position="574"/>
        <end position="583"/>
    </location>
</feature>
<feature type="transmembrane region" description="Helical" evidence="2">
    <location>
        <begin position="507"/>
        <end position="530"/>
    </location>
</feature>